<evidence type="ECO:0000256" key="1">
    <source>
        <dbReference type="ARBA" id="ARBA00006464"/>
    </source>
</evidence>
<dbReference type="GO" id="GO:0016780">
    <property type="term" value="F:phosphotransferase activity, for other substituted phosphate groups"/>
    <property type="evidence" value="ECO:0007669"/>
    <property type="project" value="TreeGrafter"/>
</dbReference>
<evidence type="ECO:0000313" key="4">
    <source>
        <dbReference type="EMBL" id="SHL14869.1"/>
    </source>
</evidence>
<dbReference type="Pfam" id="PF02397">
    <property type="entry name" value="Bac_transf"/>
    <property type="match status" value="1"/>
</dbReference>
<keyword evidence="2" id="KW-0472">Membrane</keyword>
<evidence type="ECO:0000259" key="3">
    <source>
        <dbReference type="Pfam" id="PF02397"/>
    </source>
</evidence>
<accession>A0A1M6YA96</accession>
<feature type="transmembrane region" description="Helical" evidence="2">
    <location>
        <begin position="143"/>
        <end position="167"/>
    </location>
</feature>
<dbReference type="Proteomes" id="UP000184130">
    <property type="component" value="Unassembled WGS sequence"/>
</dbReference>
<reference evidence="4 5" key="1">
    <citation type="submission" date="2016-11" db="EMBL/GenBank/DDBJ databases">
        <authorList>
            <person name="Jaros S."/>
            <person name="Januszkiewicz K."/>
            <person name="Wedrychowicz H."/>
        </authorList>
    </citation>
    <scope>NUCLEOTIDE SEQUENCE [LARGE SCALE GENOMIC DNA]</scope>
    <source>
        <strain evidence="4 5">KHT3</strain>
    </source>
</reference>
<keyword evidence="2" id="KW-0812">Transmembrane</keyword>
<dbReference type="RefSeq" id="WP_073210894.1">
    <property type="nucleotide sequence ID" value="NZ_FRBD01000025.1"/>
</dbReference>
<sequence length="401" mass="46557">MIGVVYLGSNPKTEERLKYIPGRLVQYTRNYKDAASACSTHVRNEHFIVFYEQGDQNDDINAITYLKKKNKHVYIILLTNELTPENRVLYQKSGINDTLDTKASITEFNKKIQFISDRENMLFDDQQPKYRMLRFKIPIWKRIFDVFFAIFALIITSPIFILTAIAIRLESKGPIIFKSKRVGANYTIFNFLKFRSMYQDAEERLKEVAKEAGNQYAEMSKKDEEPKKTPTGLGMEANMMMSIGDDTDMMISDDEVMLVGDDFVISETDFSKEKKEEIENAFVKIENDPRVTKVGRFIRKYSIDELPQLINILKGDMSVIGNRPLPLYEAEKLTIDTSIDRFMAPAGLTGLWQVEERGKGGMMSAEERKQLDIKYGQTYNFWLDMKILFRTFFAFVQKENV</sequence>
<evidence type="ECO:0000256" key="2">
    <source>
        <dbReference type="SAM" id="Phobius"/>
    </source>
</evidence>
<keyword evidence="2" id="KW-1133">Transmembrane helix</keyword>
<comment type="similarity">
    <text evidence="1">Belongs to the bacterial sugar transferase family.</text>
</comment>
<organism evidence="4 5">
    <name type="scientific">Xylanibacter ruminicola</name>
    <name type="common">Prevotella ruminicola</name>
    <dbReference type="NCBI Taxonomy" id="839"/>
    <lineage>
        <taxon>Bacteria</taxon>
        <taxon>Pseudomonadati</taxon>
        <taxon>Bacteroidota</taxon>
        <taxon>Bacteroidia</taxon>
        <taxon>Bacteroidales</taxon>
        <taxon>Prevotellaceae</taxon>
        <taxon>Xylanibacter</taxon>
    </lineage>
</organism>
<name>A0A1M6YA96_XYLRU</name>
<keyword evidence="4" id="KW-0808">Transferase</keyword>
<evidence type="ECO:0000313" key="5">
    <source>
        <dbReference type="Proteomes" id="UP000184130"/>
    </source>
</evidence>
<dbReference type="OrthoDB" id="9808602at2"/>
<proteinExistence type="inferred from homology"/>
<gene>
    <name evidence="4" type="ORF">SAMN05216463_12531</name>
</gene>
<dbReference type="InterPro" id="IPR003362">
    <property type="entry name" value="Bact_transf"/>
</dbReference>
<protein>
    <submittedName>
        <fullName evidence="4">Sugar transferase</fullName>
    </submittedName>
</protein>
<feature type="domain" description="Bacterial sugar transferase" evidence="3">
    <location>
        <begin position="141"/>
        <end position="396"/>
    </location>
</feature>
<dbReference type="EMBL" id="FRBD01000025">
    <property type="protein sequence ID" value="SHL14869.1"/>
    <property type="molecule type" value="Genomic_DNA"/>
</dbReference>
<dbReference type="PANTHER" id="PTHR30576:SF0">
    <property type="entry name" value="UNDECAPRENYL-PHOSPHATE N-ACETYLGALACTOSAMINYL 1-PHOSPHATE TRANSFERASE-RELATED"/>
    <property type="match status" value="1"/>
</dbReference>
<dbReference type="AlphaFoldDB" id="A0A1M6YA96"/>
<dbReference type="PANTHER" id="PTHR30576">
    <property type="entry name" value="COLANIC BIOSYNTHESIS UDP-GLUCOSE LIPID CARRIER TRANSFERASE"/>
    <property type="match status" value="1"/>
</dbReference>